<sequence>MYHVAVLGVSNVSLPKLVVSPPSAAHSPIRVCNLIGITSTFTCVVYFFCMLQQ</sequence>
<keyword evidence="3" id="KW-1185">Reference proteome</keyword>
<proteinExistence type="predicted"/>
<reference evidence="2 3" key="1">
    <citation type="journal article" date="2018" name="Front. Microbiol.">
        <title>Genome-Wide Analysis of Corynespora cassiicola Leaf Fall Disease Putative Effectors.</title>
        <authorList>
            <person name="Lopez D."/>
            <person name="Ribeiro S."/>
            <person name="Label P."/>
            <person name="Fumanal B."/>
            <person name="Venisse J.S."/>
            <person name="Kohler A."/>
            <person name="de Oliveira R.R."/>
            <person name="Labutti K."/>
            <person name="Lipzen A."/>
            <person name="Lail K."/>
            <person name="Bauer D."/>
            <person name="Ohm R.A."/>
            <person name="Barry K.W."/>
            <person name="Spatafora J."/>
            <person name="Grigoriev I.V."/>
            <person name="Martin F.M."/>
            <person name="Pujade-Renaud V."/>
        </authorList>
    </citation>
    <scope>NUCLEOTIDE SEQUENCE [LARGE SCALE GENOMIC DNA]</scope>
    <source>
        <strain evidence="2 3">Philippines</strain>
    </source>
</reference>
<keyword evidence="1" id="KW-0472">Membrane</keyword>
<keyword evidence="1" id="KW-1133">Transmembrane helix</keyword>
<dbReference type="AlphaFoldDB" id="A0A2T2N4I0"/>
<evidence type="ECO:0000313" key="2">
    <source>
        <dbReference type="EMBL" id="PSN60289.1"/>
    </source>
</evidence>
<feature type="transmembrane region" description="Helical" evidence="1">
    <location>
        <begin position="28"/>
        <end position="49"/>
    </location>
</feature>
<gene>
    <name evidence="2" type="ORF">BS50DRAFT_214337</name>
</gene>
<protein>
    <submittedName>
        <fullName evidence="2">Uncharacterized protein</fullName>
    </submittedName>
</protein>
<keyword evidence="1" id="KW-0812">Transmembrane</keyword>
<dbReference type="Proteomes" id="UP000240883">
    <property type="component" value="Unassembled WGS sequence"/>
</dbReference>
<accession>A0A2T2N4I0</accession>
<evidence type="ECO:0000313" key="3">
    <source>
        <dbReference type="Proteomes" id="UP000240883"/>
    </source>
</evidence>
<organism evidence="2 3">
    <name type="scientific">Corynespora cassiicola Philippines</name>
    <dbReference type="NCBI Taxonomy" id="1448308"/>
    <lineage>
        <taxon>Eukaryota</taxon>
        <taxon>Fungi</taxon>
        <taxon>Dikarya</taxon>
        <taxon>Ascomycota</taxon>
        <taxon>Pezizomycotina</taxon>
        <taxon>Dothideomycetes</taxon>
        <taxon>Pleosporomycetidae</taxon>
        <taxon>Pleosporales</taxon>
        <taxon>Corynesporascaceae</taxon>
        <taxon>Corynespora</taxon>
    </lineage>
</organism>
<evidence type="ECO:0000256" key="1">
    <source>
        <dbReference type="SAM" id="Phobius"/>
    </source>
</evidence>
<name>A0A2T2N4I0_CORCC</name>
<dbReference type="EMBL" id="KZ678150">
    <property type="protein sequence ID" value="PSN60289.1"/>
    <property type="molecule type" value="Genomic_DNA"/>
</dbReference>